<feature type="chain" id="PRO_5010299992" evidence="1">
    <location>
        <begin position="20"/>
        <end position="174"/>
    </location>
</feature>
<dbReference type="PANTHER" id="PTHR37423:SF2">
    <property type="entry name" value="MEMBRANE-BOUND LYTIC MUREIN TRANSGLYCOSYLASE C"/>
    <property type="match status" value="1"/>
</dbReference>
<dbReference type="RefSeq" id="WP_074670545.1">
    <property type="nucleotide sequence ID" value="NZ_FNQG01000002.1"/>
</dbReference>
<dbReference type="CDD" id="cd00254">
    <property type="entry name" value="LT-like"/>
    <property type="match status" value="1"/>
</dbReference>
<dbReference type="EMBL" id="FNQG01000002">
    <property type="protein sequence ID" value="SDZ76596.1"/>
    <property type="molecule type" value="Genomic_DNA"/>
</dbReference>
<dbReference type="Pfam" id="PF01464">
    <property type="entry name" value="SLT"/>
    <property type="match status" value="1"/>
</dbReference>
<evidence type="ECO:0000313" key="4">
    <source>
        <dbReference type="Proteomes" id="UP000183469"/>
    </source>
</evidence>
<organism evidence="3 4">
    <name type="scientific">Selenomonas ruminantium</name>
    <dbReference type="NCBI Taxonomy" id="971"/>
    <lineage>
        <taxon>Bacteria</taxon>
        <taxon>Bacillati</taxon>
        <taxon>Bacillota</taxon>
        <taxon>Negativicutes</taxon>
        <taxon>Selenomonadales</taxon>
        <taxon>Selenomonadaceae</taxon>
        <taxon>Selenomonas</taxon>
    </lineage>
</organism>
<dbReference type="InterPro" id="IPR008258">
    <property type="entry name" value="Transglycosylase_SLT_dom_1"/>
</dbReference>
<dbReference type="Proteomes" id="UP000183469">
    <property type="component" value="Unassembled WGS sequence"/>
</dbReference>
<dbReference type="AlphaFoldDB" id="A0A1H3VP88"/>
<gene>
    <name evidence="3" type="ORF">SAMN05660648_00449</name>
</gene>
<evidence type="ECO:0000313" key="3">
    <source>
        <dbReference type="EMBL" id="SDZ76596.1"/>
    </source>
</evidence>
<evidence type="ECO:0000256" key="1">
    <source>
        <dbReference type="SAM" id="SignalP"/>
    </source>
</evidence>
<feature type="signal peptide" evidence="1">
    <location>
        <begin position="1"/>
        <end position="19"/>
    </location>
</feature>
<dbReference type="InterPro" id="IPR023346">
    <property type="entry name" value="Lysozyme-like_dom_sf"/>
</dbReference>
<dbReference type="OrthoDB" id="9815002at2"/>
<reference evidence="3 4" key="1">
    <citation type="submission" date="2016-10" db="EMBL/GenBank/DDBJ databases">
        <authorList>
            <person name="de Groot N.N."/>
        </authorList>
    </citation>
    <scope>NUCLEOTIDE SEQUENCE [LARGE SCALE GENOMIC DNA]</scope>
    <source>
        <strain evidence="3 4">DSM 2872</strain>
    </source>
</reference>
<name>A0A1H3VP88_SELRU</name>
<dbReference type="PANTHER" id="PTHR37423">
    <property type="entry name" value="SOLUBLE LYTIC MUREIN TRANSGLYCOSYLASE-RELATED"/>
    <property type="match status" value="1"/>
</dbReference>
<keyword evidence="1" id="KW-0732">Signal</keyword>
<sequence>MMLLGLMLLLGKASNPAFAYDDKNIVYDEVARHIGETEEAVWLTDAIMYAGALYGVDPLLLTAVMEAESGFSAGAYSGAGAYGYMQLMPDTALGIGVDRYNPLENILGGTSYLRQQMDHFVGDGTYGMTEAVAAYNAGSGAVERYGGVPPYTETVNYVAKIADIYEKLLQKTEF</sequence>
<feature type="domain" description="Transglycosylase SLT" evidence="2">
    <location>
        <begin position="47"/>
        <end position="146"/>
    </location>
</feature>
<dbReference type="SUPFAM" id="SSF53955">
    <property type="entry name" value="Lysozyme-like"/>
    <property type="match status" value="1"/>
</dbReference>
<accession>A0A1H3VP88</accession>
<dbReference type="Gene3D" id="1.10.530.10">
    <property type="match status" value="1"/>
</dbReference>
<proteinExistence type="predicted"/>
<evidence type="ECO:0000259" key="2">
    <source>
        <dbReference type="Pfam" id="PF01464"/>
    </source>
</evidence>
<protein>
    <submittedName>
        <fullName evidence="3">Transglycosylase SLT domain-containing protein</fullName>
    </submittedName>
</protein>